<dbReference type="EMBL" id="QHJW02000001">
    <property type="protein sequence ID" value="RRO12172.1"/>
    <property type="molecule type" value="Genomic_DNA"/>
</dbReference>
<reference evidence="1" key="1">
    <citation type="submission" date="2018-11" db="EMBL/GenBank/DDBJ databases">
        <title>Draft genome sequences of proposed Pectobacterium aquaticum sp. nov. isolated in France from fresh water.</title>
        <authorList>
            <person name="Pedron J."/>
            <person name="Barny M.A."/>
        </authorList>
    </citation>
    <scope>NUCLEOTIDE SEQUENCE [LARGE SCALE GENOMIC DNA]</scope>
    <source>
        <strain evidence="1">A35-S23-M15</strain>
    </source>
</reference>
<proteinExistence type="predicted"/>
<organism evidence="1 2">
    <name type="scientific">Pectobacterium aquaticum</name>
    <dbReference type="NCBI Taxonomy" id="2204145"/>
    <lineage>
        <taxon>Bacteria</taxon>
        <taxon>Pseudomonadati</taxon>
        <taxon>Pseudomonadota</taxon>
        <taxon>Gammaproteobacteria</taxon>
        <taxon>Enterobacterales</taxon>
        <taxon>Pectobacteriaceae</taxon>
        <taxon>Pectobacterium</taxon>
    </lineage>
</organism>
<dbReference type="RefSeq" id="WP_116162730.1">
    <property type="nucleotide sequence ID" value="NZ_QHJW02000001.1"/>
</dbReference>
<gene>
    <name evidence="1" type="ORF">DMB85_000090</name>
</gene>
<dbReference type="Proteomes" id="UP000256817">
    <property type="component" value="Unassembled WGS sequence"/>
</dbReference>
<evidence type="ECO:0000313" key="2">
    <source>
        <dbReference type="Proteomes" id="UP000256817"/>
    </source>
</evidence>
<evidence type="ECO:0000313" key="1">
    <source>
        <dbReference type="EMBL" id="RRO12172.1"/>
    </source>
</evidence>
<protein>
    <submittedName>
        <fullName evidence="1">Uncharacterized protein</fullName>
    </submittedName>
</protein>
<keyword evidence="2" id="KW-1185">Reference proteome</keyword>
<comment type="caution">
    <text evidence="1">The sequence shown here is derived from an EMBL/GenBank/DDBJ whole genome shotgun (WGS) entry which is preliminary data.</text>
</comment>
<name>A0ABX9Z8Z9_9GAMM</name>
<accession>A0ABX9Z8Z9</accession>
<sequence>MGQIANTFAPGSLDVGTTSRFDSSLGAFPSFNNGGALGGNSTLSGVFSGMNLPSITPMEVFSRGSWQGVNVDNNSRTPLTSLPDATAMEFAPNLEQQLQSIGNLKLQRLAVIEQALLDMDKHSIEAERS</sequence>